<accession>A0ABW4BEM5</accession>
<dbReference type="SUPFAM" id="SSF55811">
    <property type="entry name" value="Nudix"/>
    <property type="match status" value="1"/>
</dbReference>
<dbReference type="Pfam" id="PF00293">
    <property type="entry name" value="NUDIX"/>
    <property type="match status" value="1"/>
</dbReference>
<name>A0ABW4BEM5_9LACO</name>
<sequence>MTTDKLDELWDAYNRQGQMIGVQRRGDVMPPATYHLTVAILVFVGPDQLLLQRRGHQKLNHPDTWDVAAGGSALRGETAAQAASRELAEELGLEHSFTTPLTTVWHESWFEAIFAINLPQLTLEQLRLQASEVSAAKIVTLETAAALMSGQSTDWGDIIAQAQTKIG</sequence>
<dbReference type="Proteomes" id="UP001597199">
    <property type="component" value="Unassembled WGS sequence"/>
</dbReference>
<feature type="domain" description="Nudix hydrolase" evidence="2">
    <location>
        <begin position="33"/>
        <end position="163"/>
    </location>
</feature>
<organism evidence="3 4">
    <name type="scientific">Lacticaseibacillus suilingensis</name>
    <dbReference type="NCBI Taxonomy" id="2799577"/>
    <lineage>
        <taxon>Bacteria</taxon>
        <taxon>Bacillati</taxon>
        <taxon>Bacillota</taxon>
        <taxon>Bacilli</taxon>
        <taxon>Lactobacillales</taxon>
        <taxon>Lactobacillaceae</taxon>
        <taxon>Lacticaseibacillus</taxon>
    </lineage>
</organism>
<dbReference type="PANTHER" id="PTHR10885">
    <property type="entry name" value="ISOPENTENYL-DIPHOSPHATE DELTA-ISOMERASE"/>
    <property type="match status" value="1"/>
</dbReference>
<dbReference type="PROSITE" id="PS51462">
    <property type="entry name" value="NUDIX"/>
    <property type="match status" value="1"/>
</dbReference>
<dbReference type="PANTHER" id="PTHR10885:SF0">
    <property type="entry name" value="ISOPENTENYL-DIPHOSPHATE DELTA-ISOMERASE"/>
    <property type="match status" value="1"/>
</dbReference>
<reference evidence="4" key="1">
    <citation type="journal article" date="2019" name="Int. J. Syst. Evol. Microbiol.">
        <title>The Global Catalogue of Microorganisms (GCM) 10K type strain sequencing project: providing services to taxonomists for standard genome sequencing and annotation.</title>
        <authorList>
            <consortium name="The Broad Institute Genomics Platform"/>
            <consortium name="The Broad Institute Genome Sequencing Center for Infectious Disease"/>
            <person name="Wu L."/>
            <person name="Ma J."/>
        </authorList>
    </citation>
    <scope>NUCLEOTIDE SEQUENCE [LARGE SCALE GENOMIC DNA]</scope>
    <source>
        <strain evidence="4">CCM 9110</strain>
    </source>
</reference>
<evidence type="ECO:0000259" key="2">
    <source>
        <dbReference type="PROSITE" id="PS51462"/>
    </source>
</evidence>
<dbReference type="InterPro" id="IPR020084">
    <property type="entry name" value="NUDIX_hydrolase_CS"/>
</dbReference>
<evidence type="ECO:0000313" key="3">
    <source>
        <dbReference type="EMBL" id="MFD1398944.1"/>
    </source>
</evidence>
<gene>
    <name evidence="3" type="ORF">ACFQ41_06445</name>
</gene>
<dbReference type="InterPro" id="IPR000086">
    <property type="entry name" value="NUDIX_hydrolase_dom"/>
</dbReference>
<dbReference type="InterPro" id="IPR015797">
    <property type="entry name" value="NUDIX_hydrolase-like_dom_sf"/>
</dbReference>
<keyword evidence="4" id="KW-1185">Reference proteome</keyword>
<comment type="caution">
    <text evidence="3">The sequence shown here is derived from an EMBL/GenBank/DDBJ whole genome shotgun (WGS) entry which is preliminary data.</text>
</comment>
<protein>
    <submittedName>
        <fullName evidence="3">NUDIX domain-containing protein</fullName>
    </submittedName>
</protein>
<dbReference type="CDD" id="cd04693">
    <property type="entry name" value="NUDIX_Hydrolase"/>
    <property type="match status" value="1"/>
</dbReference>
<dbReference type="EMBL" id="JBHTOA010000025">
    <property type="protein sequence ID" value="MFD1398944.1"/>
    <property type="molecule type" value="Genomic_DNA"/>
</dbReference>
<dbReference type="RefSeq" id="WP_204118457.1">
    <property type="nucleotide sequence ID" value="NZ_BOLV01000005.1"/>
</dbReference>
<evidence type="ECO:0000256" key="1">
    <source>
        <dbReference type="ARBA" id="ARBA00022801"/>
    </source>
</evidence>
<evidence type="ECO:0000313" key="4">
    <source>
        <dbReference type="Proteomes" id="UP001597199"/>
    </source>
</evidence>
<keyword evidence="1" id="KW-0378">Hydrolase</keyword>
<proteinExistence type="predicted"/>
<dbReference type="Gene3D" id="3.90.79.10">
    <property type="entry name" value="Nucleoside Triphosphate Pyrophosphohydrolase"/>
    <property type="match status" value="1"/>
</dbReference>
<dbReference type="PROSITE" id="PS00893">
    <property type="entry name" value="NUDIX_BOX"/>
    <property type="match status" value="1"/>
</dbReference>